<evidence type="ECO:0000256" key="2">
    <source>
        <dbReference type="SAM" id="SignalP"/>
    </source>
</evidence>
<feature type="region of interest" description="Disordered" evidence="1">
    <location>
        <begin position="25"/>
        <end position="70"/>
    </location>
</feature>
<reference evidence="3 4" key="1">
    <citation type="journal article" date="2023" name="Microorganisms">
        <title>Thiorhodovibrio frisius and Trv. litoralis spp. nov., Two Novel Members from a Clade of Fastidious Purple Sulfur Bacteria That Exhibit Unique Red-Shifted Light-Harvesting Capabilities.</title>
        <authorList>
            <person name="Methner A."/>
            <person name="Kuzyk S.B."/>
            <person name="Petersen J."/>
            <person name="Bauer S."/>
            <person name="Brinkmann H."/>
            <person name="Sichau K."/>
            <person name="Wanner G."/>
            <person name="Wolf J."/>
            <person name="Neumann-Schaal M."/>
            <person name="Henke P."/>
            <person name="Tank M."/>
            <person name="Sproer C."/>
            <person name="Bunk B."/>
            <person name="Overmann J."/>
        </authorList>
    </citation>
    <scope>NUCLEOTIDE SEQUENCE [LARGE SCALE GENOMIC DNA]</scope>
    <source>
        <strain evidence="3 4">DSM 6702</strain>
    </source>
</reference>
<keyword evidence="2" id="KW-0732">Signal</keyword>
<evidence type="ECO:0000256" key="1">
    <source>
        <dbReference type="SAM" id="MobiDB-lite"/>
    </source>
</evidence>
<evidence type="ECO:0000313" key="4">
    <source>
        <dbReference type="Proteomes" id="UP001432180"/>
    </source>
</evidence>
<protein>
    <submittedName>
        <fullName evidence="3">Uncharacterized protein</fullName>
    </submittedName>
</protein>
<feature type="signal peptide" evidence="2">
    <location>
        <begin position="1"/>
        <end position="23"/>
    </location>
</feature>
<sequence length="184" mass="19962">MRYFTPSATLLSALMLTSLPAMAFSGSAEAAQEPGKESPESSESAADNASNNDSNPAGSPSEVREETDELLKDLQAYGADQRDQAMAASQAALEKADARINAMQDWIDENWSDMSETARQEARASMDALRERRTQVAEAYGGMETSTESAWEAMKTGFGEAYHALGEAWHQSMEAFSSDEQAEQ</sequence>
<accession>A0ABZ0SD64</accession>
<evidence type="ECO:0000313" key="3">
    <source>
        <dbReference type="EMBL" id="WPL18253.1"/>
    </source>
</evidence>
<proteinExistence type="predicted"/>
<dbReference type="Proteomes" id="UP001432180">
    <property type="component" value="Chromosome"/>
</dbReference>
<feature type="compositionally biased region" description="Low complexity" evidence="1">
    <location>
        <begin position="41"/>
        <end position="61"/>
    </location>
</feature>
<gene>
    <name evidence="3" type="ORF">Thiowin_03317</name>
</gene>
<keyword evidence="4" id="KW-1185">Reference proteome</keyword>
<feature type="chain" id="PRO_5045780977" evidence="2">
    <location>
        <begin position="24"/>
        <end position="184"/>
    </location>
</feature>
<dbReference type="SUPFAM" id="SSF58113">
    <property type="entry name" value="Apolipoprotein A-I"/>
    <property type="match status" value="1"/>
</dbReference>
<dbReference type="EMBL" id="CP121472">
    <property type="protein sequence ID" value="WPL18253.1"/>
    <property type="molecule type" value="Genomic_DNA"/>
</dbReference>
<organism evidence="3 4">
    <name type="scientific">Thiorhodovibrio winogradskyi</name>
    <dbReference type="NCBI Taxonomy" id="77007"/>
    <lineage>
        <taxon>Bacteria</taxon>
        <taxon>Pseudomonadati</taxon>
        <taxon>Pseudomonadota</taxon>
        <taxon>Gammaproteobacteria</taxon>
        <taxon>Chromatiales</taxon>
        <taxon>Chromatiaceae</taxon>
        <taxon>Thiorhodovibrio</taxon>
    </lineage>
</organism>
<name>A0ABZ0SD64_9GAMM</name>